<dbReference type="PANTHER" id="PTHR33050">
    <property type="entry name" value="REVERSE TRANSCRIPTASE DOMAIN-CONTAINING PROTEIN"/>
    <property type="match status" value="1"/>
</dbReference>
<dbReference type="Proteomes" id="UP000054988">
    <property type="component" value="Unassembled WGS sequence"/>
</dbReference>
<reference evidence="1 2" key="1">
    <citation type="submission" date="2015-12" db="EMBL/GenBank/DDBJ databases">
        <title>Draft genome sequence of Moniliophthora roreri, the causal agent of frosty pod rot of cacao.</title>
        <authorList>
            <person name="Aime M.C."/>
            <person name="Diaz-Valderrama J.R."/>
            <person name="Kijpornyongpan T."/>
            <person name="Phillips-Mora W."/>
        </authorList>
    </citation>
    <scope>NUCLEOTIDE SEQUENCE [LARGE SCALE GENOMIC DNA]</scope>
    <source>
        <strain evidence="1 2">MCA 2952</strain>
    </source>
</reference>
<protein>
    <submittedName>
        <fullName evidence="1">Uncharacterized protein</fullName>
    </submittedName>
</protein>
<dbReference type="PANTHER" id="PTHR33050:SF7">
    <property type="entry name" value="RIBONUCLEASE H"/>
    <property type="match status" value="1"/>
</dbReference>
<dbReference type="AlphaFoldDB" id="A0A0W0EUG0"/>
<dbReference type="InterPro" id="IPR052055">
    <property type="entry name" value="Hepadnavirus_pol/RT"/>
</dbReference>
<evidence type="ECO:0000313" key="1">
    <source>
        <dbReference type="EMBL" id="KTB27721.1"/>
    </source>
</evidence>
<gene>
    <name evidence="1" type="ORF">WG66_19731</name>
</gene>
<comment type="caution">
    <text evidence="1">The sequence shown here is derived from an EMBL/GenBank/DDBJ whole genome shotgun (WGS) entry which is preliminary data.</text>
</comment>
<evidence type="ECO:0000313" key="2">
    <source>
        <dbReference type="Proteomes" id="UP000054988"/>
    </source>
</evidence>
<name>A0A0W0EUG0_MONRR</name>
<accession>A0A0W0EUG0</accession>
<organism evidence="1 2">
    <name type="scientific">Moniliophthora roreri</name>
    <name type="common">Frosty pod rot fungus</name>
    <name type="synonym">Monilia roreri</name>
    <dbReference type="NCBI Taxonomy" id="221103"/>
    <lineage>
        <taxon>Eukaryota</taxon>
        <taxon>Fungi</taxon>
        <taxon>Dikarya</taxon>
        <taxon>Basidiomycota</taxon>
        <taxon>Agaricomycotina</taxon>
        <taxon>Agaricomycetes</taxon>
        <taxon>Agaricomycetidae</taxon>
        <taxon>Agaricales</taxon>
        <taxon>Marasmiineae</taxon>
        <taxon>Marasmiaceae</taxon>
        <taxon>Moniliophthora</taxon>
    </lineage>
</organism>
<sequence>MIPLHPDQWPGTVVHLSDKDEFAIDTCVMFGLSSVPGTFGRVADAGVEIFRAKGLGPLTKWVDDHLWIRILRKWLAKANDTRKRLKQRVKDAGGVRHVKGRLLYVGDSLPDGHAEEFDDDFTFPLTDHSFASPRSHEDALYTYNFDDIDAISQCLGYMWELPKDIAFCFTPIYFGFEWNLPDMVVAVPLTKREKYLNSVEEWEAQSSHDYEETSSLYGKLLHVSFVLTAGRAYLIEFEKLMGTLSKASPFSRHRPPKNLPNDLTWWKEHLKSPISRPIPGPAELVDLHAYSNTSGGIGIGICVCGFWRAYRLLPGWQGNNERDIGWAEAAAFWLLVLIIAERGKPGHHYKIYGDNEGVVEGWWNGRSKNRPTNSIFKRIHCIVEEYQFYIHTRYVPSAQNPADAPS</sequence>
<dbReference type="EMBL" id="LATX01002521">
    <property type="protein sequence ID" value="KTB27721.1"/>
    <property type="molecule type" value="Genomic_DNA"/>
</dbReference>
<proteinExistence type="predicted"/>